<gene>
    <name evidence="2" type="ORF">LZ495_17010</name>
    <name evidence="3" type="ORF">LZ495_40970</name>
</gene>
<accession>A0AA41Q981</accession>
<sequence>MLEVPAPHEPGSPSPSAGSKPRPRGPLPETVLEALSGSGGSLEATCALLDTVFETRMLQVFEVVRAVRAQAAAEPLGAPDDAWAYLEAAQRAEPGAVRGLFLHPQTGLWAAQLLRRLAEPTSDASDAGRPPLWVEAGYLSQLAVSAMLRANLEGTLTVPLRKGTVVLPGLGRLRLGSSAADWDRAVADVHDGRIMLRHGNVTVPVPADPTAQTDAWEPTRILRVEAKGGAVSIGIGVEVDDLGPWGFGDGADPVDRLDTPAAARWQRTLQGAWSVLVRDHFETAPAIGFGVLTVMPLPRAEYLRPRSASTSDAFGCVLMSEPEGWDEESRAVQAAVTLVHEMRHSLLNGLLALTPLVEDHDGLFHAPWRDDPRPLTGILHGAYSFSAVTRFWREQLTRETASTPEHLLAAFEFALWHRQTSQVAGRLAANLHLAPQGRSLVAGLRRDLASWDMRDVPEAAARMAALAARFHASGWRAHHTRVDPALASAYADAWEAGGPASPQGTYLSRISPDPQACGLDALGYAARHLIVSSALHQQGRPAPADPDDLHAADVALLSGDEEAVDLYAYELAEPGARPAAWAGLGLALQERGRPQDAPAAAALLDRPELALSVAELLRRRRGRMPIPLALARWMTDAGPRA</sequence>
<evidence type="ECO:0000313" key="3">
    <source>
        <dbReference type="EMBL" id="MCF2533561.1"/>
    </source>
</evidence>
<proteinExistence type="predicted"/>
<comment type="caution">
    <text evidence="3">The sequence shown here is derived from an EMBL/GenBank/DDBJ whole genome shotgun (WGS) entry which is preliminary data.</text>
</comment>
<dbReference type="InterPro" id="IPR026337">
    <property type="entry name" value="AKG_HExxH"/>
</dbReference>
<feature type="region of interest" description="Disordered" evidence="1">
    <location>
        <begin position="1"/>
        <end position="32"/>
    </location>
</feature>
<organism evidence="3 4">
    <name type="scientific">Yinghuangia soli</name>
    <dbReference type="NCBI Taxonomy" id="2908204"/>
    <lineage>
        <taxon>Bacteria</taxon>
        <taxon>Bacillati</taxon>
        <taxon>Actinomycetota</taxon>
        <taxon>Actinomycetes</taxon>
        <taxon>Kitasatosporales</taxon>
        <taxon>Streptomycetaceae</taxon>
        <taxon>Yinghuangia</taxon>
    </lineage>
</organism>
<protein>
    <submittedName>
        <fullName evidence="3">HEXXH motif domain-containing protein</fullName>
    </submittedName>
</protein>
<dbReference type="NCBIfam" id="TIGR04267">
    <property type="entry name" value="mod_HExxH"/>
    <property type="match status" value="1"/>
</dbReference>
<reference evidence="3" key="1">
    <citation type="submission" date="2022-01" db="EMBL/GenBank/DDBJ databases">
        <title>Genome-Based Taxonomic Classification of the Phylum Actinobacteria.</title>
        <authorList>
            <person name="Gao Y."/>
        </authorList>
    </citation>
    <scope>NUCLEOTIDE SEQUENCE</scope>
    <source>
        <strain evidence="3">KLBMP 8922</strain>
    </source>
</reference>
<dbReference type="AlphaFoldDB" id="A0AA41Q981"/>
<evidence type="ECO:0000313" key="4">
    <source>
        <dbReference type="Proteomes" id="UP001165378"/>
    </source>
</evidence>
<dbReference type="Proteomes" id="UP001165378">
    <property type="component" value="Unassembled WGS sequence"/>
</dbReference>
<evidence type="ECO:0000256" key="1">
    <source>
        <dbReference type="SAM" id="MobiDB-lite"/>
    </source>
</evidence>
<dbReference type="EMBL" id="JAKFHA010000052">
    <property type="protein sequence ID" value="MCF2533561.1"/>
    <property type="molecule type" value="Genomic_DNA"/>
</dbReference>
<keyword evidence="4" id="KW-1185">Reference proteome</keyword>
<dbReference type="EMBL" id="JAKFHA010000008">
    <property type="protein sequence ID" value="MCF2528907.1"/>
    <property type="molecule type" value="Genomic_DNA"/>
</dbReference>
<name>A0AA41Q981_9ACTN</name>
<dbReference type="RefSeq" id="WP_235053068.1">
    <property type="nucleotide sequence ID" value="NZ_JAKFHA010000008.1"/>
</dbReference>
<evidence type="ECO:0000313" key="2">
    <source>
        <dbReference type="EMBL" id="MCF2528907.1"/>
    </source>
</evidence>